<dbReference type="EMBL" id="SUVG01000002">
    <property type="protein sequence ID" value="MBE6420932.1"/>
    <property type="molecule type" value="Genomic_DNA"/>
</dbReference>
<sequence>MLVHQVEQYVQQVLPALGVNKLREISRLLFEICKREGTTPQEILQPDKNLTFESVKKTLLKRRYPVNFKTAAKNRFYLPKLELDPALQADLSARPFYPKTVYIENSVKDSELADRVKKAFPLAEFKETDGKTQVGSANFSRRTDTLLIHKEKYDFLKPCPCSCGSAGCGYNLINLGFGCRFECEYCFLQQYQNLHAVLLPANVDEFLQKIDDAHFNKGPFDRPRIGSGEFTDSLVFDDLTQYSQKIVPFFRARPHLQFEFKTKSVNIGGLLEAGGAENVVTSWSVNSARITNEAEHFTPGLTERLAAACQTAKAGYRLGFHFDPVVIYPGWKEEYARTVQEMADTLPIEKIAWISVGTLRFSRELKKMIENRFPQNFILDGEFLLDFDGKMRYGDEERREVYSFMMPLLRKTFPKTHVYLCMEDPQVAKDFW</sequence>
<organism evidence="1 2">
    <name type="scientific">Candidatus Avelusimicrobium gallicola</name>
    <dbReference type="NCBI Taxonomy" id="2562704"/>
    <lineage>
        <taxon>Bacteria</taxon>
        <taxon>Pseudomonadati</taxon>
        <taxon>Elusimicrobiota</taxon>
        <taxon>Elusimicrobia</taxon>
        <taxon>Elusimicrobiales</taxon>
        <taxon>Elusimicrobiaceae</taxon>
        <taxon>Candidatus Avelusimicrobium</taxon>
    </lineage>
</organism>
<gene>
    <name evidence="1" type="ORF">E7027_02140</name>
</gene>
<comment type="caution">
    <text evidence="1">The sequence shown here is derived from an EMBL/GenBank/DDBJ whole genome shotgun (WGS) entry which is preliminary data.</text>
</comment>
<dbReference type="GO" id="GO:0051539">
    <property type="term" value="F:4 iron, 4 sulfur cluster binding"/>
    <property type="evidence" value="ECO:0007669"/>
    <property type="project" value="TreeGrafter"/>
</dbReference>
<dbReference type="GO" id="GO:1904047">
    <property type="term" value="F:S-adenosyl-L-methionine binding"/>
    <property type="evidence" value="ECO:0007669"/>
    <property type="project" value="TreeGrafter"/>
</dbReference>
<dbReference type="GO" id="GO:0042601">
    <property type="term" value="C:endospore-forming forespore"/>
    <property type="evidence" value="ECO:0007669"/>
    <property type="project" value="TreeGrafter"/>
</dbReference>
<dbReference type="InterPro" id="IPR049539">
    <property type="entry name" value="SPL"/>
</dbReference>
<evidence type="ECO:0000313" key="2">
    <source>
        <dbReference type="Proteomes" id="UP000725649"/>
    </source>
</evidence>
<accession>A0A928DQR7</accession>
<evidence type="ECO:0008006" key="3">
    <source>
        <dbReference type="Google" id="ProtNLM"/>
    </source>
</evidence>
<name>A0A928DQR7_9BACT</name>
<dbReference type="PANTHER" id="PTHR37822:SF2">
    <property type="entry name" value="SPORE PHOTOPRODUCT LYASE"/>
    <property type="match status" value="1"/>
</dbReference>
<dbReference type="PANTHER" id="PTHR37822">
    <property type="entry name" value="SPORE PHOTOPRODUCT LYASE-RELATED"/>
    <property type="match status" value="1"/>
</dbReference>
<dbReference type="Proteomes" id="UP000725649">
    <property type="component" value="Unassembled WGS sequence"/>
</dbReference>
<dbReference type="Pfam" id="PF20903">
    <property type="entry name" value="SPL"/>
    <property type="match status" value="1"/>
</dbReference>
<evidence type="ECO:0000313" key="1">
    <source>
        <dbReference type="EMBL" id="MBE6420932.1"/>
    </source>
</evidence>
<dbReference type="GO" id="GO:0003913">
    <property type="term" value="F:DNA photolyase activity"/>
    <property type="evidence" value="ECO:0007669"/>
    <property type="project" value="TreeGrafter"/>
</dbReference>
<proteinExistence type="predicted"/>
<dbReference type="AlphaFoldDB" id="A0A928DQR7"/>
<protein>
    <recommendedName>
        <fullName evidence="3">DNA photolyase</fullName>
    </recommendedName>
</protein>
<dbReference type="Gene3D" id="3.80.30.30">
    <property type="match status" value="1"/>
</dbReference>
<dbReference type="Gene3D" id="3.40.50.12110">
    <property type="match status" value="1"/>
</dbReference>
<reference evidence="1" key="1">
    <citation type="submission" date="2019-04" db="EMBL/GenBank/DDBJ databases">
        <title>Evolution of Biomass-Degrading Anaerobic Consortia Revealed by Metagenomics.</title>
        <authorList>
            <person name="Peng X."/>
        </authorList>
    </citation>
    <scope>NUCLEOTIDE SEQUENCE</scope>
    <source>
        <strain evidence="1">SIG66</strain>
    </source>
</reference>